<dbReference type="AlphaFoldDB" id="A0A3B4G661"/>
<sequence>MLHIIYIITYQDFVRVFSAYGESDAIYGKFDGACVGHGLASPVVILHSHLERHQPRLLRAKPYDVLAGPLEVIVVPIKCVVVRVAPGPAGACVFWDARSLALLNSACLLSPTKGQSSTCLCARGCGEVVTGISIEVTAQSTSLTSITAAQSDHKPLFPIITDCQTKIGLNEHRASALMHSQFVIIQGYWQTPQNIVNLPK</sequence>
<proteinExistence type="predicted"/>
<organism evidence="1">
    <name type="scientific">Pundamilia nyererei</name>
    <dbReference type="NCBI Taxonomy" id="303518"/>
    <lineage>
        <taxon>Eukaryota</taxon>
        <taxon>Metazoa</taxon>
        <taxon>Chordata</taxon>
        <taxon>Craniata</taxon>
        <taxon>Vertebrata</taxon>
        <taxon>Euteleostomi</taxon>
        <taxon>Actinopterygii</taxon>
        <taxon>Neopterygii</taxon>
        <taxon>Teleostei</taxon>
        <taxon>Neoteleostei</taxon>
        <taxon>Acanthomorphata</taxon>
        <taxon>Ovalentaria</taxon>
        <taxon>Cichlomorphae</taxon>
        <taxon>Cichliformes</taxon>
        <taxon>Cichlidae</taxon>
        <taxon>African cichlids</taxon>
        <taxon>Pseudocrenilabrinae</taxon>
        <taxon>Haplochromini</taxon>
        <taxon>Pundamilia</taxon>
    </lineage>
</organism>
<reference evidence="1" key="1">
    <citation type="submission" date="2023-09" db="UniProtKB">
        <authorList>
            <consortium name="Ensembl"/>
        </authorList>
    </citation>
    <scope>IDENTIFICATION</scope>
</reference>
<evidence type="ECO:0000313" key="1">
    <source>
        <dbReference type="Ensembl" id="ENSPNYP00000017579.1"/>
    </source>
</evidence>
<dbReference type="Ensembl" id="ENSPNYT00000018015.1">
    <property type="protein sequence ID" value="ENSPNYP00000017579.1"/>
    <property type="gene ID" value="ENSPNYG00000013307.1"/>
</dbReference>
<dbReference type="GeneTree" id="ENSGT01000000214971"/>
<accession>A0A3B4G661</accession>
<protein>
    <submittedName>
        <fullName evidence="1">Uncharacterized protein</fullName>
    </submittedName>
</protein>
<name>A0A3B4G661_9CICH</name>